<keyword evidence="2" id="KW-0479">Metal-binding</keyword>
<dbReference type="InterPro" id="IPR006913">
    <property type="entry name" value="CENP-V/GFA"/>
</dbReference>
<dbReference type="PROSITE" id="PS51891">
    <property type="entry name" value="CENP_V_GFA"/>
    <property type="match status" value="1"/>
</dbReference>
<organism evidence="6 7">
    <name type="scientific">Paracoccus liaowanqingii</name>
    <dbReference type="NCBI Taxonomy" id="2560053"/>
    <lineage>
        <taxon>Bacteria</taxon>
        <taxon>Pseudomonadati</taxon>
        <taxon>Pseudomonadota</taxon>
        <taxon>Alphaproteobacteria</taxon>
        <taxon>Rhodobacterales</taxon>
        <taxon>Paracoccaceae</taxon>
        <taxon>Paracoccus</taxon>
    </lineage>
</organism>
<keyword evidence="7" id="KW-1185">Reference proteome</keyword>
<dbReference type="PANTHER" id="PTHR33337:SF40">
    <property type="entry name" value="CENP-V_GFA DOMAIN-CONTAINING PROTEIN-RELATED"/>
    <property type="match status" value="1"/>
</dbReference>
<dbReference type="AlphaFoldDB" id="A0A4Z1CDE5"/>
<dbReference type="SUPFAM" id="SSF51316">
    <property type="entry name" value="Mss4-like"/>
    <property type="match status" value="1"/>
</dbReference>
<dbReference type="GO" id="GO:0016846">
    <property type="term" value="F:carbon-sulfur lyase activity"/>
    <property type="evidence" value="ECO:0007669"/>
    <property type="project" value="InterPro"/>
</dbReference>
<comment type="similarity">
    <text evidence="1">Belongs to the Gfa family.</text>
</comment>
<name>A0A4Z1CDE5_9RHOB</name>
<dbReference type="GO" id="GO:0046872">
    <property type="term" value="F:metal ion binding"/>
    <property type="evidence" value="ECO:0007669"/>
    <property type="project" value="UniProtKB-KW"/>
</dbReference>
<dbReference type="PANTHER" id="PTHR33337">
    <property type="entry name" value="GFA DOMAIN-CONTAINING PROTEIN"/>
    <property type="match status" value="1"/>
</dbReference>
<evidence type="ECO:0000256" key="1">
    <source>
        <dbReference type="ARBA" id="ARBA00005495"/>
    </source>
</evidence>
<dbReference type="OrthoDB" id="9807246at2"/>
<evidence type="ECO:0000256" key="2">
    <source>
        <dbReference type="ARBA" id="ARBA00022723"/>
    </source>
</evidence>
<comment type="caution">
    <text evidence="6">The sequence shown here is derived from an EMBL/GenBank/DDBJ whole genome shotgun (WGS) entry which is preliminary data.</text>
</comment>
<evidence type="ECO:0000256" key="4">
    <source>
        <dbReference type="ARBA" id="ARBA00023239"/>
    </source>
</evidence>
<accession>A0A4Z1CDE5</accession>
<proteinExistence type="inferred from homology"/>
<dbReference type="EMBL" id="SRPG01000048">
    <property type="protein sequence ID" value="TGN62349.1"/>
    <property type="molecule type" value="Genomic_DNA"/>
</dbReference>
<evidence type="ECO:0000256" key="3">
    <source>
        <dbReference type="ARBA" id="ARBA00022833"/>
    </source>
</evidence>
<feature type="domain" description="CENP-V/GFA" evidence="5">
    <location>
        <begin position="3"/>
        <end position="108"/>
    </location>
</feature>
<dbReference type="Pfam" id="PF04828">
    <property type="entry name" value="GFA"/>
    <property type="match status" value="1"/>
</dbReference>
<evidence type="ECO:0000313" key="7">
    <source>
        <dbReference type="Proteomes" id="UP000297972"/>
    </source>
</evidence>
<dbReference type="Proteomes" id="UP000297972">
    <property type="component" value="Unassembled WGS sequence"/>
</dbReference>
<sequence>MTITGCCECSAVTYSITDSPVYVYACHCLNCQTRSGSAFAEHAMVPVSAFACDGRIMGYKRLAHGVEFEEVFCAVCHTRVFNKNSLLADMIFLRAGTLAGSQTLNPIAHIWISRKQDWITLPEGIPAFAESPTPEEFGAAIQTAERRGHV</sequence>
<evidence type="ECO:0000259" key="5">
    <source>
        <dbReference type="PROSITE" id="PS51891"/>
    </source>
</evidence>
<dbReference type="Gene3D" id="3.90.1590.10">
    <property type="entry name" value="glutathione-dependent formaldehyde- activating enzyme (gfa)"/>
    <property type="match status" value="1"/>
</dbReference>
<reference evidence="6 7" key="1">
    <citation type="submission" date="2019-03" db="EMBL/GenBank/DDBJ databases">
        <authorList>
            <person name="Li J."/>
        </authorList>
    </citation>
    <scope>NUCLEOTIDE SEQUENCE [LARGE SCALE GENOMIC DNA]</scope>
    <source>
        <strain evidence="6 7">3058</strain>
    </source>
</reference>
<evidence type="ECO:0000313" key="6">
    <source>
        <dbReference type="EMBL" id="TGN62349.1"/>
    </source>
</evidence>
<protein>
    <submittedName>
        <fullName evidence="6">GFA family protein</fullName>
    </submittedName>
</protein>
<dbReference type="InterPro" id="IPR011057">
    <property type="entry name" value="Mss4-like_sf"/>
</dbReference>
<gene>
    <name evidence="6" type="ORF">E4L95_07130</name>
</gene>
<keyword evidence="4" id="KW-0456">Lyase</keyword>
<keyword evidence="3" id="KW-0862">Zinc</keyword>